<protein>
    <submittedName>
        <fullName evidence="1">Uncharacterized protein</fullName>
    </submittedName>
</protein>
<comment type="caution">
    <text evidence="1">The sequence shown here is derived from an EMBL/GenBank/DDBJ whole genome shotgun (WGS) entry which is preliminary data.</text>
</comment>
<keyword evidence="2" id="KW-1185">Reference proteome</keyword>
<gene>
    <name evidence="1" type="ORF">C8A01DRAFT_21110</name>
</gene>
<evidence type="ECO:0000313" key="2">
    <source>
        <dbReference type="Proteomes" id="UP001303115"/>
    </source>
</evidence>
<name>A0AAN6P939_9PEZI</name>
<dbReference type="EMBL" id="MU854717">
    <property type="protein sequence ID" value="KAK4031727.1"/>
    <property type="molecule type" value="Genomic_DNA"/>
</dbReference>
<dbReference type="Proteomes" id="UP001303115">
    <property type="component" value="Unassembled WGS sequence"/>
</dbReference>
<sequence>MAPTWFLTSVPYNLDDISLGSLISDIRQPHQDVFCVQELAPGLPDVSVRTEHNIQYDLQASDSSWFELQLSRLINASLNRSHDEAVTISAFQGRIFELRNPKAHFSKLCERQDFKEWFQEGIEGSQSSYMVVGYRTFDDASAAVRSQSASQIAGRVEPPVVDAVTGVPGAGQALGLNVAAGAGHTRSAAASSDATFLGERIFAICYRKVTSKVWPWKPGKPQLDRTNQWVMFSRTLRGVEDEAGEAVEVDLEDSTEALEADDVLHSAVTKDGETTFSMAK</sequence>
<accession>A0AAN6P939</accession>
<proteinExistence type="predicted"/>
<reference evidence="2" key="1">
    <citation type="journal article" date="2023" name="Mol. Phylogenet. Evol.">
        <title>Genome-scale phylogeny and comparative genomics of the fungal order Sordariales.</title>
        <authorList>
            <person name="Hensen N."/>
            <person name="Bonometti L."/>
            <person name="Westerberg I."/>
            <person name="Brannstrom I.O."/>
            <person name="Guillou S."/>
            <person name="Cros-Aarteil S."/>
            <person name="Calhoun S."/>
            <person name="Haridas S."/>
            <person name="Kuo A."/>
            <person name="Mondo S."/>
            <person name="Pangilinan J."/>
            <person name="Riley R."/>
            <person name="LaButti K."/>
            <person name="Andreopoulos B."/>
            <person name="Lipzen A."/>
            <person name="Chen C."/>
            <person name="Yan M."/>
            <person name="Daum C."/>
            <person name="Ng V."/>
            <person name="Clum A."/>
            <person name="Steindorff A."/>
            <person name="Ohm R.A."/>
            <person name="Martin F."/>
            <person name="Silar P."/>
            <person name="Natvig D.O."/>
            <person name="Lalanne C."/>
            <person name="Gautier V."/>
            <person name="Ament-Velasquez S.L."/>
            <person name="Kruys A."/>
            <person name="Hutchinson M.I."/>
            <person name="Powell A.J."/>
            <person name="Barry K."/>
            <person name="Miller A.N."/>
            <person name="Grigoriev I.V."/>
            <person name="Debuchy R."/>
            <person name="Gladieux P."/>
            <person name="Hiltunen Thoren M."/>
            <person name="Johannesson H."/>
        </authorList>
    </citation>
    <scope>NUCLEOTIDE SEQUENCE [LARGE SCALE GENOMIC DNA]</scope>
    <source>
        <strain evidence="2">CBS 284.82</strain>
    </source>
</reference>
<evidence type="ECO:0000313" key="1">
    <source>
        <dbReference type="EMBL" id="KAK4031727.1"/>
    </source>
</evidence>
<dbReference type="AlphaFoldDB" id="A0AAN6P939"/>
<organism evidence="1 2">
    <name type="scientific">Parachaetomium inaequale</name>
    <dbReference type="NCBI Taxonomy" id="2588326"/>
    <lineage>
        <taxon>Eukaryota</taxon>
        <taxon>Fungi</taxon>
        <taxon>Dikarya</taxon>
        <taxon>Ascomycota</taxon>
        <taxon>Pezizomycotina</taxon>
        <taxon>Sordariomycetes</taxon>
        <taxon>Sordariomycetidae</taxon>
        <taxon>Sordariales</taxon>
        <taxon>Chaetomiaceae</taxon>
        <taxon>Parachaetomium</taxon>
    </lineage>
</organism>